<evidence type="ECO:0000313" key="1">
    <source>
        <dbReference type="EMBL" id="PHV70982.1"/>
    </source>
</evidence>
<reference evidence="1" key="1">
    <citation type="submission" date="2017-10" db="EMBL/GenBank/DDBJ databases">
        <title>Genome sequence of cellulolytic Lachnospiraceae bacterium XHS1971 isolated from hotspring sediment.</title>
        <authorList>
            <person name="Vasudevan G."/>
            <person name="Joshi A.J."/>
            <person name="Hivarkar S."/>
            <person name="Lanjekar V.B."/>
            <person name="Dhakephalkar P.K."/>
            <person name="Dagar S."/>
        </authorList>
    </citation>
    <scope>NUCLEOTIDE SEQUENCE</scope>
    <source>
        <strain evidence="1">XHS1971</strain>
    </source>
</reference>
<protein>
    <submittedName>
        <fullName evidence="1">Bifunctional adenosylcobinamide kinase/adenosylcobinamide-phosphate guanylyltransferase</fullName>
    </submittedName>
</protein>
<gene>
    <name evidence="1" type="ORF">CS063_08170</name>
</gene>
<keyword evidence="1" id="KW-0808">Transferase</keyword>
<dbReference type="Proteomes" id="UP000224460">
    <property type="component" value="Unassembled WGS sequence"/>
</dbReference>
<evidence type="ECO:0000313" key="2">
    <source>
        <dbReference type="Proteomes" id="UP000224460"/>
    </source>
</evidence>
<comment type="caution">
    <text evidence="1">The sequence shown here is derived from an EMBL/GenBank/DDBJ whole genome shotgun (WGS) entry which is preliminary data.</text>
</comment>
<sequence length="277" mass="31987">MPCYEFVQNRECEHFPCHPTPYPEEFNCLFCYCPLYGLKNKCGGNFVYLKNGIKSCINCLKPHDKEGYRHVQSHIKEVMELGKLEVKEKKMSKIVLVTGGARSGKSTYAEQLCKEQNNSTAYIATSVPFDDDFRERVKKHQQSRPNHWTTYEVYEDIYKQIGEIGKKHETVILDCVTLMVNNLMFKENIDYDTCSQEDIDQLEKHIKEQVAKLIEEIEKTSLYFVAVTNEIGLSPVADNRLTRIYTDIIGRVNQQFAKSAREVYLVVSGIPVCIKQS</sequence>
<proteinExistence type="predicted"/>
<organism evidence="1 2">
    <name type="scientific">Sporanaerobium hydrogeniformans</name>
    <dbReference type="NCBI Taxonomy" id="3072179"/>
    <lineage>
        <taxon>Bacteria</taxon>
        <taxon>Bacillati</taxon>
        <taxon>Bacillota</taxon>
        <taxon>Clostridia</taxon>
        <taxon>Lachnospirales</taxon>
        <taxon>Lachnospiraceae</taxon>
        <taxon>Sporanaerobium</taxon>
    </lineage>
</organism>
<keyword evidence="1" id="KW-0418">Kinase</keyword>
<name>A0AC61DEK4_9FIRM</name>
<dbReference type="EMBL" id="PEDL01000006">
    <property type="protein sequence ID" value="PHV70982.1"/>
    <property type="molecule type" value="Genomic_DNA"/>
</dbReference>
<accession>A0AC61DEK4</accession>
<keyword evidence="2" id="KW-1185">Reference proteome</keyword>
<keyword evidence="1" id="KW-0548">Nucleotidyltransferase</keyword>